<dbReference type="AlphaFoldDB" id="A0A9X1SGQ1"/>
<feature type="region of interest" description="Disordered" evidence="10">
    <location>
        <begin position="49"/>
        <end position="73"/>
    </location>
</feature>
<dbReference type="Gene3D" id="2.40.30.10">
    <property type="entry name" value="Translation factors"/>
    <property type="match status" value="1"/>
</dbReference>
<evidence type="ECO:0000256" key="8">
    <source>
        <dbReference type="RuleBase" id="RU003905"/>
    </source>
</evidence>
<dbReference type="InterPro" id="IPR000597">
    <property type="entry name" value="Ribosomal_uL3"/>
</dbReference>
<dbReference type="NCBIfam" id="TIGR03625">
    <property type="entry name" value="L3_bact"/>
    <property type="match status" value="1"/>
</dbReference>
<dbReference type="Proteomes" id="UP001139103">
    <property type="component" value="Unassembled WGS sequence"/>
</dbReference>
<sequence length="217" mass="23236">MTQIFDESGNVVPVTVIEAGPCHVLQLKTQERDGYEAVQLGFGDKPRRLASRSERGQVAPLSSKRAKKQAAAGVEASAKPNCEPKKFVRELRGSIEGFELGQEVKVGILADVKSVDIVGTSKGRGYAGVMKRHNFAGQRATHGVKKVHRHTGGTGCSAYPSRTFKGMRMSGQYGAAKVTQRNVKVVKVDEENNLILVYGAAPGPNGGFVVVKATNMV</sequence>
<evidence type="ECO:0000256" key="10">
    <source>
        <dbReference type="SAM" id="MobiDB-lite"/>
    </source>
</evidence>
<comment type="caution">
    <text evidence="11">The sequence shown here is derived from an EMBL/GenBank/DDBJ whole genome shotgun (WGS) entry which is preliminary data.</text>
</comment>
<comment type="similarity">
    <text evidence="1 7 8">Belongs to the universal ribosomal protein uL3 family.</text>
</comment>
<proteinExistence type="inferred from homology"/>
<dbReference type="RefSeq" id="WP_230225138.1">
    <property type="nucleotide sequence ID" value="NZ_JAJKFT010000010.1"/>
</dbReference>
<evidence type="ECO:0000256" key="3">
    <source>
        <dbReference type="ARBA" id="ARBA00022884"/>
    </source>
</evidence>
<keyword evidence="3 7" id="KW-0694">RNA-binding</keyword>
<evidence type="ECO:0000256" key="2">
    <source>
        <dbReference type="ARBA" id="ARBA00022730"/>
    </source>
</evidence>
<dbReference type="InterPro" id="IPR019926">
    <property type="entry name" value="Ribosomal_uL3_CS"/>
</dbReference>
<dbReference type="GO" id="GO:0022625">
    <property type="term" value="C:cytosolic large ribosomal subunit"/>
    <property type="evidence" value="ECO:0007669"/>
    <property type="project" value="TreeGrafter"/>
</dbReference>
<evidence type="ECO:0000313" key="12">
    <source>
        <dbReference type="Proteomes" id="UP001139103"/>
    </source>
</evidence>
<comment type="subunit">
    <text evidence="7 9">Part of the 50S ribosomal subunit. Forms a cluster with proteins L14 and L19.</text>
</comment>
<comment type="function">
    <text evidence="7 9">One of the primary rRNA binding proteins, it binds directly near the 3'-end of the 23S rRNA, where it nucleates assembly of the 50S subunit.</text>
</comment>
<keyword evidence="2 7" id="KW-0699">rRNA-binding</keyword>
<dbReference type="SUPFAM" id="SSF50447">
    <property type="entry name" value="Translation proteins"/>
    <property type="match status" value="1"/>
</dbReference>
<dbReference type="Pfam" id="PF00297">
    <property type="entry name" value="Ribosomal_L3"/>
    <property type="match status" value="1"/>
</dbReference>
<keyword evidence="4 7" id="KW-0689">Ribosomal protein</keyword>
<keyword evidence="5 7" id="KW-0687">Ribonucleoprotein</keyword>
<evidence type="ECO:0000256" key="4">
    <source>
        <dbReference type="ARBA" id="ARBA00022980"/>
    </source>
</evidence>
<dbReference type="HAMAP" id="MF_01325_B">
    <property type="entry name" value="Ribosomal_uL3_B"/>
    <property type="match status" value="1"/>
</dbReference>
<dbReference type="FunFam" id="2.40.30.10:FF:000004">
    <property type="entry name" value="50S ribosomal protein L3"/>
    <property type="match status" value="1"/>
</dbReference>
<dbReference type="EMBL" id="JAJKFT010000010">
    <property type="protein sequence ID" value="MCC9629217.1"/>
    <property type="molecule type" value="Genomic_DNA"/>
</dbReference>
<dbReference type="PANTHER" id="PTHR11229:SF16">
    <property type="entry name" value="LARGE RIBOSOMAL SUBUNIT PROTEIN UL3C"/>
    <property type="match status" value="1"/>
</dbReference>
<name>A0A9X1SGQ1_9BACT</name>
<keyword evidence="12" id="KW-1185">Reference proteome</keyword>
<dbReference type="PANTHER" id="PTHR11229">
    <property type="entry name" value="50S RIBOSOMAL PROTEIN L3"/>
    <property type="match status" value="1"/>
</dbReference>
<accession>A0A9X1SGQ1</accession>
<evidence type="ECO:0000256" key="6">
    <source>
        <dbReference type="ARBA" id="ARBA00035243"/>
    </source>
</evidence>
<evidence type="ECO:0000313" key="11">
    <source>
        <dbReference type="EMBL" id="MCC9629217.1"/>
    </source>
</evidence>
<protein>
    <recommendedName>
        <fullName evidence="6 7">Large ribosomal subunit protein uL3</fullName>
    </recommendedName>
</protein>
<evidence type="ECO:0000256" key="1">
    <source>
        <dbReference type="ARBA" id="ARBA00006540"/>
    </source>
</evidence>
<reference evidence="11" key="1">
    <citation type="submission" date="2021-11" db="EMBL/GenBank/DDBJ databases">
        <title>Genome sequence.</title>
        <authorList>
            <person name="Sun Q."/>
        </authorList>
    </citation>
    <scope>NUCLEOTIDE SEQUENCE</scope>
    <source>
        <strain evidence="11">JC732</strain>
    </source>
</reference>
<dbReference type="InterPro" id="IPR009000">
    <property type="entry name" value="Transl_B-barrel_sf"/>
</dbReference>
<dbReference type="GO" id="GO:0006412">
    <property type="term" value="P:translation"/>
    <property type="evidence" value="ECO:0007669"/>
    <property type="project" value="UniProtKB-UniRule"/>
</dbReference>
<dbReference type="GO" id="GO:0019843">
    <property type="term" value="F:rRNA binding"/>
    <property type="evidence" value="ECO:0007669"/>
    <property type="project" value="UniProtKB-UniRule"/>
</dbReference>
<dbReference type="Gene3D" id="3.30.160.810">
    <property type="match status" value="1"/>
</dbReference>
<evidence type="ECO:0000256" key="5">
    <source>
        <dbReference type="ARBA" id="ARBA00023274"/>
    </source>
</evidence>
<evidence type="ECO:0000256" key="9">
    <source>
        <dbReference type="RuleBase" id="RU003906"/>
    </source>
</evidence>
<dbReference type="InterPro" id="IPR019927">
    <property type="entry name" value="Ribosomal_uL3_bac/org-type"/>
</dbReference>
<evidence type="ECO:0000256" key="7">
    <source>
        <dbReference type="HAMAP-Rule" id="MF_01325"/>
    </source>
</evidence>
<organism evidence="11 12">
    <name type="scientific">Blastopirellula sediminis</name>
    <dbReference type="NCBI Taxonomy" id="2894196"/>
    <lineage>
        <taxon>Bacteria</taxon>
        <taxon>Pseudomonadati</taxon>
        <taxon>Planctomycetota</taxon>
        <taxon>Planctomycetia</taxon>
        <taxon>Pirellulales</taxon>
        <taxon>Pirellulaceae</taxon>
        <taxon>Blastopirellula</taxon>
    </lineage>
</organism>
<gene>
    <name evidence="7 11" type="primary">rplC</name>
    <name evidence="11" type="ORF">LOC68_12485</name>
</gene>
<dbReference type="GO" id="GO:0003735">
    <property type="term" value="F:structural constituent of ribosome"/>
    <property type="evidence" value="ECO:0007669"/>
    <property type="project" value="UniProtKB-UniRule"/>
</dbReference>
<dbReference type="PROSITE" id="PS00474">
    <property type="entry name" value="RIBOSOMAL_L3"/>
    <property type="match status" value="1"/>
</dbReference>